<accession>A0A484FRY9</accession>
<feature type="compositionally biased region" description="Polar residues" evidence="1">
    <location>
        <begin position="84"/>
        <end position="94"/>
    </location>
</feature>
<proteinExistence type="predicted"/>
<evidence type="ECO:0000313" key="2">
    <source>
        <dbReference type="EMBL" id="TDZ20606.1"/>
    </source>
</evidence>
<dbReference type="EMBL" id="AMCV02000017">
    <property type="protein sequence ID" value="TDZ20606.1"/>
    <property type="molecule type" value="Genomic_DNA"/>
</dbReference>
<evidence type="ECO:0000313" key="3">
    <source>
        <dbReference type="Proteomes" id="UP000014480"/>
    </source>
</evidence>
<keyword evidence="3" id="KW-1185">Reference proteome</keyword>
<name>A0A484FRY9_COLOR</name>
<reference evidence="3" key="2">
    <citation type="journal article" date="2019" name="Mol. Plant Microbe Interact.">
        <title>Genome sequence resources for four phytopathogenic fungi from the Colletotrichum orbiculare species complex.</title>
        <authorList>
            <person name="Gan P."/>
            <person name="Tsushima A."/>
            <person name="Narusaka M."/>
            <person name="Narusaka Y."/>
            <person name="Takano Y."/>
            <person name="Kubo Y."/>
            <person name="Shirasu K."/>
        </authorList>
    </citation>
    <scope>GENOME REANNOTATION</scope>
    <source>
        <strain evidence="3">104-T / ATCC 96160 / CBS 514.97 / LARS 414 / MAFF 240422</strain>
    </source>
</reference>
<comment type="caution">
    <text evidence="2">The sequence shown here is derived from an EMBL/GenBank/DDBJ whole genome shotgun (WGS) entry which is preliminary data.</text>
</comment>
<sequence length="140" mass="15427">MLLTLHLEILIALFAVQRFPEAFHSAPRANRNNLWLVSTINFLVKCQFFVELVAAEAIVCLVYVEFATNHFSSSGPGYDCPGSLAQSGNRSSSRPELGLPPANSAYSGTYLTQSRKYGLRHIPRVKLQHLMSKGSMSVLG</sequence>
<reference evidence="3" key="1">
    <citation type="journal article" date="2013" name="New Phytol.">
        <title>Comparative genomic and transcriptomic analyses reveal the hemibiotrophic stage shift of Colletotrichum fungi.</title>
        <authorList>
            <person name="Gan P."/>
            <person name="Ikeda K."/>
            <person name="Irieda H."/>
            <person name="Narusaka M."/>
            <person name="O'Connell R.J."/>
            <person name="Narusaka Y."/>
            <person name="Takano Y."/>
            <person name="Kubo Y."/>
            <person name="Shirasu K."/>
        </authorList>
    </citation>
    <scope>NUCLEOTIDE SEQUENCE [LARGE SCALE GENOMIC DNA]</scope>
    <source>
        <strain evidence="3">104-T / ATCC 96160 / CBS 514.97 / LARS 414 / MAFF 240422</strain>
    </source>
</reference>
<dbReference type="Proteomes" id="UP000014480">
    <property type="component" value="Unassembled WGS sequence"/>
</dbReference>
<organism evidence="2 3">
    <name type="scientific">Colletotrichum orbiculare (strain 104-T / ATCC 96160 / CBS 514.97 / LARS 414 / MAFF 240422)</name>
    <name type="common">Cucumber anthracnose fungus</name>
    <name type="synonym">Colletotrichum lagenarium</name>
    <dbReference type="NCBI Taxonomy" id="1213857"/>
    <lineage>
        <taxon>Eukaryota</taxon>
        <taxon>Fungi</taxon>
        <taxon>Dikarya</taxon>
        <taxon>Ascomycota</taxon>
        <taxon>Pezizomycotina</taxon>
        <taxon>Sordariomycetes</taxon>
        <taxon>Hypocreomycetidae</taxon>
        <taxon>Glomerellales</taxon>
        <taxon>Glomerellaceae</taxon>
        <taxon>Colletotrichum</taxon>
        <taxon>Colletotrichum orbiculare species complex</taxon>
    </lineage>
</organism>
<dbReference type="AlphaFoldDB" id="A0A484FRY9"/>
<evidence type="ECO:0000256" key="1">
    <source>
        <dbReference type="SAM" id="MobiDB-lite"/>
    </source>
</evidence>
<feature type="region of interest" description="Disordered" evidence="1">
    <location>
        <begin position="83"/>
        <end position="105"/>
    </location>
</feature>
<protein>
    <submittedName>
        <fullName evidence="2">Uncharacterized protein</fullName>
    </submittedName>
</protein>
<gene>
    <name evidence="2" type="ORF">Cob_v006776</name>
</gene>